<dbReference type="InterPro" id="IPR016035">
    <property type="entry name" value="Acyl_Trfase/lysoPLipase"/>
</dbReference>
<dbReference type="InterPro" id="IPR050301">
    <property type="entry name" value="NTE"/>
</dbReference>
<feature type="domain" description="PNPLA" evidence="5">
    <location>
        <begin position="12"/>
        <end position="181"/>
    </location>
</feature>
<dbReference type="Proteomes" id="UP000291116">
    <property type="component" value="Unassembled WGS sequence"/>
</dbReference>
<organism evidence="6 7">
    <name type="scientific">Pseudo-nitzschia multistriata</name>
    <dbReference type="NCBI Taxonomy" id="183589"/>
    <lineage>
        <taxon>Eukaryota</taxon>
        <taxon>Sar</taxon>
        <taxon>Stramenopiles</taxon>
        <taxon>Ochrophyta</taxon>
        <taxon>Bacillariophyta</taxon>
        <taxon>Bacillariophyceae</taxon>
        <taxon>Bacillariophycidae</taxon>
        <taxon>Bacillariales</taxon>
        <taxon>Bacillariaceae</taxon>
        <taxon>Pseudo-nitzschia</taxon>
    </lineage>
</organism>
<feature type="short sequence motif" description="GXSXG" evidence="4">
    <location>
        <begin position="43"/>
        <end position="47"/>
    </location>
</feature>
<dbReference type="PROSITE" id="PS51635">
    <property type="entry name" value="PNPLA"/>
    <property type="match status" value="1"/>
</dbReference>
<dbReference type="SUPFAM" id="SSF52151">
    <property type="entry name" value="FabD/lysophospholipase-like"/>
    <property type="match status" value="1"/>
</dbReference>
<evidence type="ECO:0000256" key="2">
    <source>
        <dbReference type="ARBA" id="ARBA00022963"/>
    </source>
</evidence>
<dbReference type="AlphaFoldDB" id="A0A448ZBW2"/>
<name>A0A448ZBW2_9STRA</name>
<evidence type="ECO:0000256" key="1">
    <source>
        <dbReference type="ARBA" id="ARBA00022801"/>
    </source>
</evidence>
<evidence type="ECO:0000313" key="6">
    <source>
        <dbReference type="EMBL" id="VEU39520.1"/>
    </source>
</evidence>
<evidence type="ECO:0000256" key="3">
    <source>
        <dbReference type="ARBA" id="ARBA00023098"/>
    </source>
</evidence>
<keyword evidence="3" id="KW-0443">Lipid metabolism</keyword>
<keyword evidence="7" id="KW-1185">Reference proteome</keyword>
<keyword evidence="1" id="KW-0378">Hydrolase</keyword>
<evidence type="ECO:0000313" key="7">
    <source>
        <dbReference type="Proteomes" id="UP000291116"/>
    </source>
</evidence>
<dbReference type="OrthoDB" id="421051at2759"/>
<evidence type="ECO:0000256" key="4">
    <source>
        <dbReference type="PROSITE-ProRule" id="PRU01161"/>
    </source>
</evidence>
<dbReference type="GO" id="GO:0052689">
    <property type="term" value="F:carboxylic ester hydrolase activity"/>
    <property type="evidence" value="ECO:0007669"/>
    <property type="project" value="UniProtKB-ARBA"/>
</dbReference>
<gene>
    <name evidence="6" type="ORF">PSNMU_V1.4_AUG-EV-PASAV3_0064550</name>
</gene>
<dbReference type="PANTHER" id="PTHR14226">
    <property type="entry name" value="NEUROPATHY TARGET ESTERASE/SWISS CHEESE D.MELANOGASTER"/>
    <property type="match status" value="1"/>
</dbReference>
<sequence length="181" mass="20037">MCRRVSGRSVGLVLGAGGARGIAHLGVIRALKEAGVTVDIVGGTSQGAFCGALFARYPDNYDQVLSSCRVMAEDAASMKEKLLDLTLPMASMFAGRRFNRVQVPSMGDIQDMLIWVSSEQHRKSVKIVSDLYLTPPIQDVGTLEYDRFDEIVEKSYLYSKPIVDEWVQKHPWLVSSRNKVV</sequence>
<comment type="caution">
    <text evidence="4">Lacks conserved residue(s) required for the propagation of feature annotation.</text>
</comment>
<dbReference type="Pfam" id="PF01734">
    <property type="entry name" value="Patatin"/>
    <property type="match status" value="1"/>
</dbReference>
<accession>A0A448ZBW2</accession>
<dbReference type="PANTHER" id="PTHR14226:SF29">
    <property type="entry name" value="NEUROPATHY TARGET ESTERASE SWS"/>
    <property type="match status" value="1"/>
</dbReference>
<dbReference type="EMBL" id="CAACVS010000225">
    <property type="protein sequence ID" value="VEU39520.1"/>
    <property type="molecule type" value="Genomic_DNA"/>
</dbReference>
<protein>
    <recommendedName>
        <fullName evidence="5">PNPLA domain-containing protein</fullName>
    </recommendedName>
</protein>
<dbReference type="Gene3D" id="3.40.1090.10">
    <property type="entry name" value="Cytosolic phospholipase A2 catalytic domain"/>
    <property type="match status" value="1"/>
</dbReference>
<reference evidence="6 7" key="1">
    <citation type="submission" date="2019-01" db="EMBL/GenBank/DDBJ databases">
        <authorList>
            <person name="Ferrante I. M."/>
        </authorList>
    </citation>
    <scope>NUCLEOTIDE SEQUENCE [LARGE SCALE GENOMIC DNA]</scope>
    <source>
        <strain evidence="6 7">B856</strain>
    </source>
</reference>
<proteinExistence type="predicted"/>
<evidence type="ECO:0000259" key="5">
    <source>
        <dbReference type="PROSITE" id="PS51635"/>
    </source>
</evidence>
<dbReference type="InterPro" id="IPR002641">
    <property type="entry name" value="PNPLA_dom"/>
</dbReference>
<dbReference type="GO" id="GO:0016042">
    <property type="term" value="P:lipid catabolic process"/>
    <property type="evidence" value="ECO:0007669"/>
    <property type="project" value="UniProtKB-KW"/>
</dbReference>
<dbReference type="GO" id="GO:0016298">
    <property type="term" value="F:lipase activity"/>
    <property type="evidence" value="ECO:0007669"/>
    <property type="project" value="UniProtKB-ARBA"/>
</dbReference>
<keyword evidence="2" id="KW-0442">Lipid degradation</keyword>